<evidence type="ECO:0000313" key="1">
    <source>
        <dbReference type="EMBL" id="MEU1951039.1"/>
    </source>
</evidence>
<sequence>MAHEHDRTEAYTAQDRVTMTESARDFLDRWRATMDGELEQWRRRYLPAEFPFDFTLDSLDALEPIVLARCPDRAAPGSAGNAEFATGTVRYIGEVLLQATPARWGYQDRGDDDLNPYNRTVVIRSNTPPEFTTGVIPEFYLHQLVRDRKPGALRKSVEPLRNACAEAGHAEAPETNEAGRSVPEWCAFFTPDEYGRFAEEVDAAAGCFGADGQDVAAGYVTLAAGDPDPELHEFDLTGLAGRCRASDPDEWHSLCFEAIDDFSTAQPQRDWLTRTSFAQAEDLLEPWLADEPELLFEAAPDDAEQPFSARLEDGGYLHILATVPEFDEMPEITTFVPNSAVQAWGLSAEKLVHWANRHL</sequence>
<accession>A0ABV2WJI4</accession>
<dbReference type="Proteomes" id="UP001550628">
    <property type="component" value="Unassembled WGS sequence"/>
</dbReference>
<evidence type="ECO:0000313" key="2">
    <source>
        <dbReference type="Proteomes" id="UP001550628"/>
    </source>
</evidence>
<keyword evidence="2" id="KW-1185">Reference proteome</keyword>
<name>A0ABV2WJI4_9NOCA</name>
<dbReference type="EMBL" id="JBEYBF010000002">
    <property type="protein sequence ID" value="MEU1951039.1"/>
    <property type="molecule type" value="Genomic_DNA"/>
</dbReference>
<gene>
    <name evidence="1" type="ORF">ABZ510_04195</name>
</gene>
<protein>
    <submittedName>
        <fullName evidence="1">Uncharacterized protein</fullName>
    </submittedName>
</protein>
<dbReference type="RefSeq" id="WP_356954963.1">
    <property type="nucleotide sequence ID" value="NZ_JBEYBD010000003.1"/>
</dbReference>
<reference evidence="1 2" key="1">
    <citation type="submission" date="2024-06" db="EMBL/GenBank/DDBJ databases">
        <title>The Natural Products Discovery Center: Release of the First 8490 Sequenced Strains for Exploring Actinobacteria Biosynthetic Diversity.</title>
        <authorList>
            <person name="Kalkreuter E."/>
            <person name="Kautsar S.A."/>
            <person name="Yang D."/>
            <person name="Bader C.D."/>
            <person name="Teijaro C.N."/>
            <person name="Fluegel L."/>
            <person name="Davis C.M."/>
            <person name="Simpson J.R."/>
            <person name="Lauterbach L."/>
            <person name="Steele A.D."/>
            <person name="Gui C."/>
            <person name="Meng S."/>
            <person name="Li G."/>
            <person name="Viehrig K."/>
            <person name="Ye F."/>
            <person name="Su P."/>
            <person name="Kiefer A.F."/>
            <person name="Nichols A."/>
            <person name="Cepeda A.J."/>
            <person name="Yan W."/>
            <person name="Fan B."/>
            <person name="Jiang Y."/>
            <person name="Adhikari A."/>
            <person name="Zheng C.-J."/>
            <person name="Schuster L."/>
            <person name="Cowan T.M."/>
            <person name="Smanski M.J."/>
            <person name="Chevrette M.G."/>
            <person name="De Carvalho L.P.S."/>
            <person name="Shen B."/>
        </authorList>
    </citation>
    <scope>NUCLEOTIDE SEQUENCE [LARGE SCALE GENOMIC DNA]</scope>
    <source>
        <strain evidence="1 2">NPDC019708</strain>
    </source>
</reference>
<comment type="caution">
    <text evidence="1">The sequence shown here is derived from an EMBL/GenBank/DDBJ whole genome shotgun (WGS) entry which is preliminary data.</text>
</comment>
<organism evidence="1 2">
    <name type="scientific">Nocardia rhamnosiphila</name>
    <dbReference type="NCBI Taxonomy" id="426716"/>
    <lineage>
        <taxon>Bacteria</taxon>
        <taxon>Bacillati</taxon>
        <taxon>Actinomycetota</taxon>
        <taxon>Actinomycetes</taxon>
        <taxon>Mycobacteriales</taxon>
        <taxon>Nocardiaceae</taxon>
        <taxon>Nocardia</taxon>
    </lineage>
</organism>
<proteinExistence type="predicted"/>